<evidence type="ECO:0000313" key="1">
    <source>
        <dbReference type="EMBL" id="KCZ95908.1"/>
    </source>
</evidence>
<dbReference type="SUPFAM" id="SSF52540">
    <property type="entry name" value="P-loop containing nucleoside triphosphate hydrolases"/>
    <property type="match status" value="1"/>
</dbReference>
<dbReference type="Proteomes" id="UP000025061">
    <property type="component" value="Unassembled WGS sequence"/>
</dbReference>
<evidence type="ECO:0008006" key="3">
    <source>
        <dbReference type="Google" id="ProtNLM"/>
    </source>
</evidence>
<comment type="caution">
    <text evidence="1">The sequence shown here is derived from an EMBL/GenBank/DDBJ whole genome shotgun (WGS) entry which is preliminary data.</text>
</comment>
<dbReference type="PATRIC" id="fig|1280951.3.peg.820"/>
<accession>A0A059FYX6</accession>
<name>A0A059FYX6_9PROT</name>
<sequence>MIEAGCIEELLGELQSLEPQPRIITIDGWPNAGKSTLATNLAALIGAAHLDLDTFLIEDQGVFVEAIRYEELQAAIDISPAPLIISGVCMLAVLERISLAPDCKIYLKRMASWGWADQDEIEGQMLEIVAEALGKQVSEYLLPVEVRAYHTNQVPHEKADIVFLRYECPD</sequence>
<dbReference type="InterPro" id="IPR027417">
    <property type="entry name" value="P-loop_NTPase"/>
</dbReference>
<organism evidence="1 2">
    <name type="scientific">Hyphomonas hirschiana VP5</name>
    <dbReference type="NCBI Taxonomy" id="1280951"/>
    <lineage>
        <taxon>Bacteria</taxon>
        <taxon>Pseudomonadati</taxon>
        <taxon>Pseudomonadota</taxon>
        <taxon>Alphaproteobacteria</taxon>
        <taxon>Hyphomonadales</taxon>
        <taxon>Hyphomonadaceae</taxon>
        <taxon>Hyphomonas</taxon>
    </lineage>
</organism>
<dbReference type="OrthoDB" id="1550976at2"/>
<dbReference type="RefSeq" id="WP_035590573.1">
    <property type="nucleotide sequence ID" value="NZ_ARYI01000002.1"/>
</dbReference>
<protein>
    <recommendedName>
        <fullName evidence="3">(d)CMP kinase</fullName>
    </recommendedName>
</protein>
<proteinExistence type="predicted"/>
<keyword evidence="2" id="KW-1185">Reference proteome</keyword>
<dbReference type="AlphaFoldDB" id="A0A059FYX6"/>
<dbReference type="Gene3D" id="3.40.50.300">
    <property type="entry name" value="P-loop containing nucleotide triphosphate hydrolases"/>
    <property type="match status" value="1"/>
</dbReference>
<dbReference type="EMBL" id="ARYI01000002">
    <property type="protein sequence ID" value="KCZ95908.1"/>
    <property type="molecule type" value="Genomic_DNA"/>
</dbReference>
<gene>
    <name evidence="1" type="ORF">HHI_04017</name>
</gene>
<reference evidence="1 2" key="1">
    <citation type="submission" date="2013-04" db="EMBL/GenBank/DDBJ databases">
        <title>Hyphomonas hirschiana VP5 Genome Sequencing.</title>
        <authorList>
            <person name="Lai Q."/>
            <person name="Shao Z."/>
        </authorList>
    </citation>
    <scope>NUCLEOTIDE SEQUENCE [LARGE SCALE GENOMIC DNA]</scope>
    <source>
        <strain evidence="1 2">VP5</strain>
    </source>
</reference>
<evidence type="ECO:0000313" key="2">
    <source>
        <dbReference type="Proteomes" id="UP000025061"/>
    </source>
</evidence>